<accession>A0AA40BVN9</accession>
<dbReference type="Gene3D" id="3.40.50.720">
    <property type="entry name" value="NAD(P)-binding Rossmann-like Domain"/>
    <property type="match status" value="1"/>
</dbReference>
<dbReference type="GO" id="GO:0000253">
    <property type="term" value="F:3-beta-hydroxysteroid 3-dehydrogenase (NADP+) activity"/>
    <property type="evidence" value="ECO:0007669"/>
    <property type="project" value="TreeGrafter"/>
</dbReference>
<dbReference type="GO" id="GO:0005789">
    <property type="term" value="C:endoplasmic reticulum membrane"/>
    <property type="evidence" value="ECO:0007669"/>
    <property type="project" value="TreeGrafter"/>
</dbReference>
<proteinExistence type="predicted"/>
<protein>
    <submittedName>
        <fullName evidence="1">Short-chain dehydrogenase</fullName>
    </submittedName>
</protein>
<dbReference type="AlphaFoldDB" id="A0AA40BVN9"/>
<evidence type="ECO:0000313" key="2">
    <source>
        <dbReference type="Proteomes" id="UP001174934"/>
    </source>
</evidence>
<dbReference type="GO" id="GO:0005811">
    <property type="term" value="C:lipid droplet"/>
    <property type="evidence" value="ECO:0007669"/>
    <property type="project" value="TreeGrafter"/>
</dbReference>
<keyword evidence="2" id="KW-1185">Reference proteome</keyword>
<evidence type="ECO:0000313" key="1">
    <source>
        <dbReference type="EMBL" id="KAK0615334.1"/>
    </source>
</evidence>
<dbReference type="EMBL" id="JAULSR010000007">
    <property type="protein sequence ID" value="KAK0615334.1"/>
    <property type="molecule type" value="Genomic_DNA"/>
</dbReference>
<gene>
    <name evidence="1" type="ORF">B0T17DRAFT_498091</name>
</gene>
<dbReference type="SUPFAM" id="SSF51735">
    <property type="entry name" value="NAD(P)-binding Rossmann-fold domains"/>
    <property type="match status" value="1"/>
</dbReference>
<dbReference type="InterPro" id="IPR036291">
    <property type="entry name" value="NAD(P)-bd_dom_sf"/>
</dbReference>
<dbReference type="PANTHER" id="PTHR43647:SF4">
    <property type="entry name" value="KETOREDUCTASE (KR) DOMAIN-CONTAINING PROTEIN"/>
    <property type="match status" value="1"/>
</dbReference>
<comment type="caution">
    <text evidence="1">The sequence shown here is derived from an EMBL/GenBank/DDBJ whole genome shotgun (WGS) entry which is preliminary data.</text>
</comment>
<organism evidence="1 2">
    <name type="scientific">Bombardia bombarda</name>
    <dbReference type="NCBI Taxonomy" id="252184"/>
    <lineage>
        <taxon>Eukaryota</taxon>
        <taxon>Fungi</taxon>
        <taxon>Dikarya</taxon>
        <taxon>Ascomycota</taxon>
        <taxon>Pezizomycotina</taxon>
        <taxon>Sordariomycetes</taxon>
        <taxon>Sordariomycetidae</taxon>
        <taxon>Sordariales</taxon>
        <taxon>Lasiosphaeriaceae</taxon>
        <taxon>Bombardia</taxon>
    </lineage>
</organism>
<dbReference type="PANTHER" id="PTHR43647">
    <property type="entry name" value="DEHYDROGENASE"/>
    <property type="match status" value="1"/>
</dbReference>
<sequence length="334" mass="36360">MTGSVIITGANGSVALYSAEHLLQAYPDFTAVFTVRDTSDSDVNTKKLREIIARFPKAKASIHKLDLASLESTQAFADTFAAGVASGQYPPIAAIVANAYYWDLVKGPELTGDGFDKTIQINHISHAALVLRLLGSFADGGRVILLSSDSHWPGKNSMEKYPPGLPTDLEELVKPPPVAEGDDLQGRGYQRYATSKLAMTAWAYALNRYLEKGGNLKTITAIAMNPGNFPDSRALTRNTPPSLQKLQKYFLRPLLPILKFTAPTLRGSAQGGFDVVELAISPKYAGEKGFYTMLAKDESSPESQDEAKQQSLWAKTLEWARITKDSTALKVAFE</sequence>
<dbReference type="InterPro" id="IPR051593">
    <property type="entry name" value="Ergosterol_Biosynth_ERG27"/>
</dbReference>
<name>A0AA40BVN9_9PEZI</name>
<dbReference type="Proteomes" id="UP001174934">
    <property type="component" value="Unassembled WGS sequence"/>
</dbReference>
<reference evidence="1" key="1">
    <citation type="submission" date="2023-06" db="EMBL/GenBank/DDBJ databases">
        <title>Genome-scale phylogeny and comparative genomics of the fungal order Sordariales.</title>
        <authorList>
            <consortium name="Lawrence Berkeley National Laboratory"/>
            <person name="Hensen N."/>
            <person name="Bonometti L."/>
            <person name="Westerberg I."/>
            <person name="Brannstrom I.O."/>
            <person name="Guillou S."/>
            <person name="Cros-Aarteil S."/>
            <person name="Calhoun S."/>
            <person name="Haridas S."/>
            <person name="Kuo A."/>
            <person name="Mondo S."/>
            <person name="Pangilinan J."/>
            <person name="Riley R."/>
            <person name="LaButti K."/>
            <person name="Andreopoulos B."/>
            <person name="Lipzen A."/>
            <person name="Chen C."/>
            <person name="Yanf M."/>
            <person name="Daum C."/>
            <person name="Ng V."/>
            <person name="Clum A."/>
            <person name="Steindorff A."/>
            <person name="Ohm R."/>
            <person name="Martin F."/>
            <person name="Silar P."/>
            <person name="Natvig D."/>
            <person name="Lalanne C."/>
            <person name="Gautier V."/>
            <person name="Ament-velasquez S.L."/>
            <person name="Kruys A."/>
            <person name="Hutchinson M.I."/>
            <person name="Powell A.J."/>
            <person name="Barry K."/>
            <person name="Miller A.N."/>
            <person name="Grigoriev I.V."/>
            <person name="Debuchy R."/>
            <person name="Gladieux P."/>
            <person name="Thoren M.H."/>
            <person name="Johannesson H."/>
        </authorList>
    </citation>
    <scope>NUCLEOTIDE SEQUENCE</scope>
    <source>
        <strain evidence="1">SMH3391-2</strain>
    </source>
</reference>
<dbReference type="GO" id="GO:0005741">
    <property type="term" value="C:mitochondrial outer membrane"/>
    <property type="evidence" value="ECO:0007669"/>
    <property type="project" value="TreeGrafter"/>
</dbReference>